<dbReference type="OrthoDB" id="9773047at2"/>
<sequence length="317" mass="36916">MYLDLSFLTKELQKEKINSFLILQNGKNVFSYYKNKKQSNKLHKMNSCTKSVMSLLIGIALDKNFLQSIQTPVHQFFPKIFASQTDGRKMELTLYHLITMTDGLDFPEFGEWESFAPMVFHHDIVQFVIDRPMIHTPGSHMNYNSGCSHILSAILQQATGVKTEDFAREHLFNPLEIKEYRWYQDRMKINKGADGLVLKAEDMIKLGQLMLQNGIYNGERVVSENWIRSSTAPNLVTYENIGHYGMHWWVNRLNKTRHFSKENNYYFALGFGGQYIIVVPTRNMVIAVTSDIYADSLRPMRIIRENLLNHRQLGLYD</sequence>
<evidence type="ECO:0000259" key="1">
    <source>
        <dbReference type="Pfam" id="PF00144"/>
    </source>
</evidence>
<dbReference type="InterPro" id="IPR050789">
    <property type="entry name" value="Diverse_Enzym_Activities"/>
</dbReference>
<dbReference type="Gene3D" id="3.40.710.10">
    <property type="entry name" value="DD-peptidase/beta-lactamase superfamily"/>
    <property type="match status" value="1"/>
</dbReference>
<dbReference type="EMBL" id="PGUY01000017">
    <property type="protein sequence ID" value="PLT30778.1"/>
    <property type="molecule type" value="Genomic_DNA"/>
</dbReference>
<organism evidence="2 3">
    <name type="scientific">Peribacillus deserti</name>
    <dbReference type="NCBI Taxonomy" id="673318"/>
    <lineage>
        <taxon>Bacteria</taxon>
        <taxon>Bacillati</taxon>
        <taxon>Bacillota</taxon>
        <taxon>Bacilli</taxon>
        <taxon>Bacillales</taxon>
        <taxon>Bacillaceae</taxon>
        <taxon>Peribacillus</taxon>
    </lineage>
</organism>
<reference evidence="2 3" key="1">
    <citation type="submission" date="2017-11" db="EMBL/GenBank/DDBJ databases">
        <title>Comparitive Functional Genomics of Dry Heat Resistant strains isolated from the Viking Spacecraft.</title>
        <authorList>
            <person name="Seuylemezian A."/>
            <person name="Cooper K."/>
            <person name="Vaishampayan P."/>
        </authorList>
    </citation>
    <scope>NUCLEOTIDE SEQUENCE [LARGE SCALE GENOMIC DNA]</scope>
    <source>
        <strain evidence="2 3">V1-29</strain>
    </source>
</reference>
<feature type="domain" description="Beta-lactamase-related" evidence="1">
    <location>
        <begin position="20"/>
        <end position="290"/>
    </location>
</feature>
<evidence type="ECO:0000313" key="3">
    <source>
        <dbReference type="Proteomes" id="UP000234748"/>
    </source>
</evidence>
<dbReference type="Proteomes" id="UP000234748">
    <property type="component" value="Unassembled WGS sequence"/>
</dbReference>
<comment type="caution">
    <text evidence="2">The sequence shown here is derived from an EMBL/GenBank/DDBJ whole genome shotgun (WGS) entry which is preliminary data.</text>
</comment>
<name>A0A2N5M8U0_9BACI</name>
<gene>
    <name evidence="2" type="ORF">CUU66_06395</name>
</gene>
<dbReference type="PANTHER" id="PTHR43283">
    <property type="entry name" value="BETA-LACTAMASE-RELATED"/>
    <property type="match status" value="1"/>
</dbReference>
<dbReference type="InterPro" id="IPR001466">
    <property type="entry name" value="Beta-lactam-related"/>
</dbReference>
<dbReference type="InterPro" id="IPR012338">
    <property type="entry name" value="Beta-lactam/transpept-like"/>
</dbReference>
<proteinExistence type="predicted"/>
<dbReference type="Pfam" id="PF00144">
    <property type="entry name" value="Beta-lactamase"/>
    <property type="match status" value="1"/>
</dbReference>
<dbReference type="PANTHER" id="PTHR43283:SF7">
    <property type="entry name" value="BETA-LACTAMASE-RELATED DOMAIN-CONTAINING PROTEIN"/>
    <property type="match status" value="1"/>
</dbReference>
<dbReference type="SUPFAM" id="SSF56601">
    <property type="entry name" value="beta-lactamase/transpeptidase-like"/>
    <property type="match status" value="1"/>
</dbReference>
<accession>A0A2N5M8U0</accession>
<protein>
    <submittedName>
        <fullName evidence="2">Penicillin-binding protein</fullName>
    </submittedName>
</protein>
<dbReference type="AlphaFoldDB" id="A0A2N5M8U0"/>
<evidence type="ECO:0000313" key="2">
    <source>
        <dbReference type="EMBL" id="PLT30778.1"/>
    </source>
</evidence>
<keyword evidence="3" id="KW-1185">Reference proteome</keyword>